<dbReference type="InterPro" id="IPR004158">
    <property type="entry name" value="DUF247_pln"/>
</dbReference>
<proteinExistence type="predicted"/>
<organism evidence="2 3">
    <name type="scientific">Dioscorea cayennensis subsp. rotundata</name>
    <name type="common">White Guinea yam</name>
    <name type="synonym">Dioscorea rotundata</name>
    <dbReference type="NCBI Taxonomy" id="55577"/>
    <lineage>
        <taxon>Eukaryota</taxon>
        <taxon>Viridiplantae</taxon>
        <taxon>Streptophyta</taxon>
        <taxon>Embryophyta</taxon>
        <taxon>Tracheophyta</taxon>
        <taxon>Spermatophyta</taxon>
        <taxon>Magnoliopsida</taxon>
        <taxon>Liliopsida</taxon>
        <taxon>Dioscoreales</taxon>
        <taxon>Dioscoreaceae</taxon>
        <taxon>Dioscorea</taxon>
    </lineage>
</organism>
<keyword evidence="2" id="KW-1185">Reference proteome</keyword>
<name>A0AB40B0C0_DIOCR</name>
<sequence>MTTSTRDSHEIIQPELNPCEKNNGESITTSYAGERERKMIESKEGLWKAFIEEETKKLNLKYYQDQMVLKMSIFQLPAYATSITPRFVSFGPFHHGEQNLKFAEYWKQMAVLRFISRTNQSLEDLMGEMIKAMEELQANYALLEDKWRNDTEFVKLMIWDGCFMLELPRNDPSTSFIYDHHFGGHGGQDRLPPRVWDVLLLDNQLPLLVIKVLLQKEADSTKQRQPVS</sequence>
<evidence type="ECO:0000313" key="3">
    <source>
        <dbReference type="RefSeq" id="XP_039120610.1"/>
    </source>
</evidence>
<dbReference type="PANTHER" id="PTHR31549">
    <property type="entry name" value="PROTEIN, PUTATIVE (DUF247)-RELATED-RELATED"/>
    <property type="match status" value="1"/>
</dbReference>
<accession>A0AB40B0C0</accession>
<dbReference type="RefSeq" id="XP_039120610.1">
    <property type="nucleotide sequence ID" value="XM_039264676.1"/>
</dbReference>
<reference evidence="3" key="1">
    <citation type="submission" date="2025-08" db="UniProtKB">
        <authorList>
            <consortium name="RefSeq"/>
        </authorList>
    </citation>
    <scope>IDENTIFICATION</scope>
</reference>
<dbReference type="PANTHER" id="PTHR31549:SF80">
    <property type="entry name" value="OS12G0481000 PROTEIN"/>
    <property type="match status" value="1"/>
</dbReference>
<gene>
    <name evidence="3" type="primary">LOC120257034</name>
</gene>
<keyword evidence="1" id="KW-0175">Coiled coil</keyword>
<dbReference type="Proteomes" id="UP001515500">
    <property type="component" value="Unplaced"/>
</dbReference>
<feature type="coiled-coil region" evidence="1">
    <location>
        <begin position="115"/>
        <end position="146"/>
    </location>
</feature>
<dbReference type="GeneID" id="120257034"/>
<protein>
    <submittedName>
        <fullName evidence="3">Uncharacterized protein LOC120257034</fullName>
    </submittedName>
</protein>
<dbReference type="AlphaFoldDB" id="A0AB40B0C0"/>
<dbReference type="Pfam" id="PF03140">
    <property type="entry name" value="DUF247"/>
    <property type="match status" value="1"/>
</dbReference>
<evidence type="ECO:0000313" key="2">
    <source>
        <dbReference type="Proteomes" id="UP001515500"/>
    </source>
</evidence>
<evidence type="ECO:0000256" key="1">
    <source>
        <dbReference type="SAM" id="Coils"/>
    </source>
</evidence>